<gene>
    <name evidence="5" type="ORF">F2Z29_13285</name>
</gene>
<keyword evidence="2" id="KW-0521">NADP</keyword>
<dbReference type="Gene3D" id="3.20.20.100">
    <property type="entry name" value="NADP-dependent oxidoreductase domain"/>
    <property type="match status" value="1"/>
</dbReference>
<accession>A0A3E5IGA8</accession>
<name>A0A3E5IGA8_BACFG</name>
<dbReference type="SUPFAM" id="SSF51430">
    <property type="entry name" value="NAD(P)-linked oxidoreductase"/>
    <property type="match status" value="1"/>
</dbReference>
<dbReference type="GO" id="GO:0016616">
    <property type="term" value="F:oxidoreductase activity, acting on the CH-OH group of donors, NAD or NADP as acceptor"/>
    <property type="evidence" value="ECO:0007669"/>
    <property type="project" value="UniProtKB-ARBA"/>
</dbReference>
<evidence type="ECO:0000256" key="3">
    <source>
        <dbReference type="ARBA" id="ARBA00023002"/>
    </source>
</evidence>
<evidence type="ECO:0000259" key="4">
    <source>
        <dbReference type="Pfam" id="PF00248"/>
    </source>
</evidence>
<dbReference type="EMBL" id="VWAW01000010">
    <property type="protein sequence ID" value="KAA5172994.1"/>
    <property type="molecule type" value="Genomic_DNA"/>
</dbReference>
<evidence type="ECO:0000313" key="6">
    <source>
        <dbReference type="Proteomes" id="UP000436803"/>
    </source>
</evidence>
<reference evidence="5 6" key="1">
    <citation type="journal article" date="2019" name="Nat. Med.">
        <title>A library of human gut bacterial isolates paired with longitudinal multiomics data enables mechanistic microbiome research.</title>
        <authorList>
            <person name="Poyet M."/>
            <person name="Groussin M."/>
            <person name="Gibbons S.M."/>
            <person name="Avila-Pacheco J."/>
            <person name="Jiang X."/>
            <person name="Kearney S.M."/>
            <person name="Perrotta A.R."/>
            <person name="Berdy B."/>
            <person name="Zhao S."/>
            <person name="Lieberman T.D."/>
            <person name="Swanson P.K."/>
            <person name="Smith M."/>
            <person name="Roesemann S."/>
            <person name="Alexander J.E."/>
            <person name="Rich S.A."/>
            <person name="Livny J."/>
            <person name="Vlamakis H."/>
            <person name="Clish C."/>
            <person name="Bullock K."/>
            <person name="Deik A."/>
            <person name="Scott J."/>
            <person name="Pierce K.A."/>
            <person name="Xavier R.J."/>
            <person name="Alm E.J."/>
        </authorList>
    </citation>
    <scope>NUCLEOTIDE SEQUENCE [LARGE SCALE GENOMIC DNA]</scope>
    <source>
        <strain evidence="5 6">BIOML-A7</strain>
    </source>
</reference>
<dbReference type="InterPro" id="IPR020471">
    <property type="entry name" value="AKR"/>
</dbReference>
<proteinExistence type="inferred from homology"/>
<dbReference type="InterPro" id="IPR036812">
    <property type="entry name" value="NAD(P)_OxRdtase_dom_sf"/>
</dbReference>
<evidence type="ECO:0000256" key="1">
    <source>
        <dbReference type="ARBA" id="ARBA00007905"/>
    </source>
</evidence>
<dbReference type="InterPro" id="IPR018170">
    <property type="entry name" value="Aldo/ket_reductase_CS"/>
</dbReference>
<dbReference type="RefSeq" id="WP_122133255.1">
    <property type="nucleotide sequence ID" value="NZ_CP117955.1"/>
</dbReference>
<dbReference type="PRINTS" id="PR00069">
    <property type="entry name" value="ALDKETRDTASE"/>
</dbReference>
<comment type="caution">
    <text evidence="5">The sequence shown here is derived from an EMBL/GenBank/DDBJ whole genome shotgun (WGS) entry which is preliminary data.</text>
</comment>
<protein>
    <submittedName>
        <fullName evidence="5">Aldo/keto reductase</fullName>
    </submittedName>
</protein>
<dbReference type="CDD" id="cd19071">
    <property type="entry name" value="AKR_AKR1-5-like"/>
    <property type="match status" value="1"/>
</dbReference>
<sequence length="200" mass="22276">MWGRTSNNGQTAQTADTLPAILRVVLNNGIEMPQLGVGTSTLKETAAECVKRAIGLGYRLVDAAQGYDNEAEVWYGIKESGIGRSEVFIISKVSPDAVRSGKVRESLDRTIEAFGGTYVDLMLIHWPVARKVKERWRIMEKYVDVGKIRAIGVSNFNPHHVDELLAYARIKPVVNQIKIHPYMEHQEVVGNTFAKGIQVQ</sequence>
<dbReference type="Proteomes" id="UP000436803">
    <property type="component" value="Unassembled WGS sequence"/>
</dbReference>
<keyword evidence="3" id="KW-0560">Oxidoreductase</keyword>
<dbReference type="PANTHER" id="PTHR43827:SF3">
    <property type="entry name" value="NADP-DEPENDENT OXIDOREDUCTASE DOMAIN-CONTAINING PROTEIN"/>
    <property type="match status" value="1"/>
</dbReference>
<dbReference type="PROSITE" id="PS00062">
    <property type="entry name" value="ALDOKETO_REDUCTASE_2"/>
    <property type="match status" value="1"/>
</dbReference>
<dbReference type="Pfam" id="PF00248">
    <property type="entry name" value="Aldo_ket_red"/>
    <property type="match status" value="1"/>
</dbReference>
<evidence type="ECO:0000256" key="2">
    <source>
        <dbReference type="ARBA" id="ARBA00022857"/>
    </source>
</evidence>
<comment type="similarity">
    <text evidence="1">Belongs to the aldo/keto reductase family.</text>
</comment>
<organism evidence="5 6">
    <name type="scientific">Bacteroides fragilis</name>
    <dbReference type="NCBI Taxonomy" id="817"/>
    <lineage>
        <taxon>Bacteria</taxon>
        <taxon>Pseudomonadati</taxon>
        <taxon>Bacteroidota</taxon>
        <taxon>Bacteroidia</taxon>
        <taxon>Bacteroidales</taxon>
        <taxon>Bacteroidaceae</taxon>
        <taxon>Bacteroides</taxon>
    </lineage>
</organism>
<evidence type="ECO:0000313" key="5">
    <source>
        <dbReference type="EMBL" id="KAA5172994.1"/>
    </source>
</evidence>
<dbReference type="AlphaFoldDB" id="A0A3E5IGA8"/>
<dbReference type="PANTHER" id="PTHR43827">
    <property type="entry name" value="2,5-DIKETO-D-GLUCONIC ACID REDUCTASE"/>
    <property type="match status" value="1"/>
</dbReference>
<dbReference type="InterPro" id="IPR023210">
    <property type="entry name" value="NADP_OxRdtase_dom"/>
</dbReference>
<feature type="domain" description="NADP-dependent oxidoreductase" evidence="4">
    <location>
        <begin position="37"/>
        <end position="198"/>
    </location>
</feature>